<organism evidence="3 4">
    <name type="scientific">Caerostris darwini</name>
    <dbReference type="NCBI Taxonomy" id="1538125"/>
    <lineage>
        <taxon>Eukaryota</taxon>
        <taxon>Metazoa</taxon>
        <taxon>Ecdysozoa</taxon>
        <taxon>Arthropoda</taxon>
        <taxon>Chelicerata</taxon>
        <taxon>Arachnida</taxon>
        <taxon>Araneae</taxon>
        <taxon>Araneomorphae</taxon>
        <taxon>Entelegynae</taxon>
        <taxon>Araneoidea</taxon>
        <taxon>Araneidae</taxon>
        <taxon>Caerostris</taxon>
    </lineage>
</organism>
<accession>A0AAV4NDB1</accession>
<proteinExistence type="predicted"/>
<sequence>MFVITYILVFILGGLSTLNDFSQGDSSVTEELYANPFKYLVLRGSNYYPRVNRKSWKFFLPNNQENLINPKRIYRSVKDRPKLFSQLKRHDNNFNFKRKQQNSAGKNSKIKERATLGEADKYIGGLFNKNSPPLEYSKRTLLITVDAKPLKQNFTNFDKEKRKFNFKHNKKGTPNFYRRLKEKSKQLTNKQDKANTVHQLKKDLNQSRKKRLLSLVKSSKKRNVGQQFGNFSSSIRSKRFSSDSDCESLGLFHLPPSPSPKFKSNEKLLFNPSLYQKCLLLRKINRVELSLKNEDDTSKFMNDASAWGSFFRV</sequence>
<evidence type="ECO:0000313" key="4">
    <source>
        <dbReference type="Proteomes" id="UP001054837"/>
    </source>
</evidence>
<feature type="coiled-coil region" evidence="1">
    <location>
        <begin position="177"/>
        <end position="210"/>
    </location>
</feature>
<feature type="signal peptide" evidence="2">
    <location>
        <begin position="1"/>
        <end position="16"/>
    </location>
</feature>
<dbReference type="AlphaFoldDB" id="A0AAV4NDB1"/>
<evidence type="ECO:0000256" key="2">
    <source>
        <dbReference type="SAM" id="SignalP"/>
    </source>
</evidence>
<keyword evidence="4" id="KW-1185">Reference proteome</keyword>
<gene>
    <name evidence="3" type="ORF">CDAR_122151</name>
</gene>
<evidence type="ECO:0000256" key="1">
    <source>
        <dbReference type="SAM" id="Coils"/>
    </source>
</evidence>
<evidence type="ECO:0000313" key="3">
    <source>
        <dbReference type="EMBL" id="GIX82478.1"/>
    </source>
</evidence>
<reference evidence="3 4" key="1">
    <citation type="submission" date="2021-06" db="EMBL/GenBank/DDBJ databases">
        <title>Caerostris darwini draft genome.</title>
        <authorList>
            <person name="Kono N."/>
            <person name="Arakawa K."/>
        </authorList>
    </citation>
    <scope>NUCLEOTIDE SEQUENCE [LARGE SCALE GENOMIC DNA]</scope>
</reference>
<keyword evidence="2" id="KW-0732">Signal</keyword>
<dbReference type="Proteomes" id="UP001054837">
    <property type="component" value="Unassembled WGS sequence"/>
</dbReference>
<feature type="chain" id="PRO_5043618618" evidence="2">
    <location>
        <begin position="17"/>
        <end position="313"/>
    </location>
</feature>
<dbReference type="EMBL" id="BPLQ01001519">
    <property type="protein sequence ID" value="GIX82478.1"/>
    <property type="molecule type" value="Genomic_DNA"/>
</dbReference>
<protein>
    <submittedName>
        <fullName evidence="3">Uncharacterized protein</fullName>
    </submittedName>
</protein>
<comment type="caution">
    <text evidence="3">The sequence shown here is derived from an EMBL/GenBank/DDBJ whole genome shotgun (WGS) entry which is preliminary data.</text>
</comment>
<keyword evidence="1" id="KW-0175">Coiled coil</keyword>
<name>A0AAV4NDB1_9ARAC</name>